<sequence length="124" mass="13090">MAEAGKGKQNGPNHKAGGSGSCSLPFTEPAAPSPREETHSVLVKLLQASLLMGTCSRFLPSTGEAVRRFPGELDPVPAPPWPLHHLPDSRQASCRQIYGQKQSRGLAEDSTEPFCSDGSGPPVT</sequence>
<organism evidence="2 3">
    <name type="scientific">Pipistrellus kuhlii</name>
    <name type="common">Kuhl's pipistrelle</name>
    <dbReference type="NCBI Taxonomy" id="59472"/>
    <lineage>
        <taxon>Eukaryota</taxon>
        <taxon>Metazoa</taxon>
        <taxon>Chordata</taxon>
        <taxon>Craniata</taxon>
        <taxon>Vertebrata</taxon>
        <taxon>Euteleostomi</taxon>
        <taxon>Mammalia</taxon>
        <taxon>Eutheria</taxon>
        <taxon>Laurasiatheria</taxon>
        <taxon>Chiroptera</taxon>
        <taxon>Yangochiroptera</taxon>
        <taxon>Vespertilionidae</taxon>
        <taxon>Pipistrellus</taxon>
    </lineage>
</organism>
<evidence type="ECO:0000313" key="3">
    <source>
        <dbReference type="Proteomes" id="UP000558488"/>
    </source>
</evidence>
<dbReference type="AlphaFoldDB" id="A0A7J7Y918"/>
<proteinExistence type="predicted"/>
<dbReference type="Proteomes" id="UP000558488">
    <property type="component" value="Unassembled WGS sequence"/>
</dbReference>
<comment type="caution">
    <text evidence="2">The sequence shown here is derived from an EMBL/GenBank/DDBJ whole genome shotgun (WGS) entry which is preliminary data.</text>
</comment>
<evidence type="ECO:0000256" key="1">
    <source>
        <dbReference type="SAM" id="MobiDB-lite"/>
    </source>
</evidence>
<reference evidence="2 3" key="1">
    <citation type="journal article" date="2020" name="Nature">
        <title>Six reference-quality genomes reveal evolution of bat adaptations.</title>
        <authorList>
            <person name="Jebb D."/>
            <person name="Huang Z."/>
            <person name="Pippel M."/>
            <person name="Hughes G.M."/>
            <person name="Lavrichenko K."/>
            <person name="Devanna P."/>
            <person name="Winkler S."/>
            <person name="Jermiin L.S."/>
            <person name="Skirmuntt E.C."/>
            <person name="Katzourakis A."/>
            <person name="Burkitt-Gray L."/>
            <person name="Ray D.A."/>
            <person name="Sullivan K.A.M."/>
            <person name="Roscito J.G."/>
            <person name="Kirilenko B.M."/>
            <person name="Davalos L.M."/>
            <person name="Corthals A.P."/>
            <person name="Power M.L."/>
            <person name="Jones G."/>
            <person name="Ransome R.D."/>
            <person name="Dechmann D.K.N."/>
            <person name="Locatelli A.G."/>
            <person name="Puechmaille S.J."/>
            <person name="Fedrigo O."/>
            <person name="Jarvis E.D."/>
            <person name="Hiller M."/>
            <person name="Vernes S.C."/>
            <person name="Myers E.W."/>
            <person name="Teeling E.C."/>
        </authorList>
    </citation>
    <scope>NUCLEOTIDE SEQUENCE [LARGE SCALE GENOMIC DNA]</scope>
    <source>
        <strain evidence="2">MPipKuh1</strain>
        <tissue evidence="2">Flight muscle</tissue>
    </source>
</reference>
<protein>
    <submittedName>
        <fullName evidence="2">Uncharacterized protein</fullName>
    </submittedName>
</protein>
<feature type="region of interest" description="Disordered" evidence="1">
    <location>
        <begin position="97"/>
        <end position="124"/>
    </location>
</feature>
<accession>A0A7J7Y918</accession>
<gene>
    <name evidence="2" type="ORF">mPipKuh1_010275</name>
</gene>
<keyword evidence="3" id="KW-1185">Reference proteome</keyword>
<evidence type="ECO:0000313" key="2">
    <source>
        <dbReference type="EMBL" id="KAF6358447.1"/>
    </source>
</evidence>
<feature type="region of interest" description="Disordered" evidence="1">
    <location>
        <begin position="1"/>
        <end position="39"/>
    </location>
</feature>
<dbReference type="EMBL" id="JACAGB010000006">
    <property type="protein sequence ID" value="KAF6358447.1"/>
    <property type="molecule type" value="Genomic_DNA"/>
</dbReference>
<name>A0A7J7Y918_PIPKU</name>